<protein>
    <submittedName>
        <fullName evidence="10">MFS transporter</fullName>
    </submittedName>
</protein>
<dbReference type="InterPro" id="IPR020846">
    <property type="entry name" value="MFS_dom"/>
</dbReference>
<evidence type="ECO:0000256" key="1">
    <source>
        <dbReference type="ARBA" id="ARBA00004429"/>
    </source>
</evidence>
<evidence type="ECO:0000256" key="5">
    <source>
        <dbReference type="ARBA" id="ARBA00022989"/>
    </source>
</evidence>
<comment type="subcellular location">
    <subcellularLocation>
        <location evidence="1">Cell inner membrane</location>
        <topology evidence="1">Multi-pass membrane protein</topology>
    </subcellularLocation>
</comment>
<reference evidence="10" key="1">
    <citation type="submission" date="2022-10" db="EMBL/GenBank/DDBJ databases">
        <title>Whole-Genome Sequencing of Brachybacterium huguangmaarense BRM-3, Isolated from Betula schmidtii.</title>
        <authorList>
            <person name="Haam D."/>
        </authorList>
    </citation>
    <scope>NUCLEOTIDE SEQUENCE</scope>
    <source>
        <strain evidence="10">BRM-3</strain>
    </source>
</reference>
<evidence type="ECO:0000256" key="4">
    <source>
        <dbReference type="ARBA" id="ARBA00022692"/>
    </source>
</evidence>
<dbReference type="InterPro" id="IPR010290">
    <property type="entry name" value="TM_effector"/>
</dbReference>
<evidence type="ECO:0000256" key="8">
    <source>
        <dbReference type="SAM" id="Phobius"/>
    </source>
</evidence>
<feature type="domain" description="Major facilitator superfamily (MFS) profile" evidence="9">
    <location>
        <begin position="227"/>
        <end position="479"/>
    </location>
</feature>
<feature type="region of interest" description="Disordered" evidence="7">
    <location>
        <begin position="1"/>
        <end position="38"/>
    </location>
</feature>
<dbReference type="Proteomes" id="UP001164305">
    <property type="component" value="Chromosome"/>
</dbReference>
<keyword evidence="4 8" id="KW-0812">Transmembrane</keyword>
<feature type="transmembrane region" description="Helical" evidence="8">
    <location>
        <begin position="445"/>
        <end position="466"/>
    </location>
</feature>
<feature type="transmembrane region" description="Helical" evidence="8">
    <location>
        <begin position="225"/>
        <end position="245"/>
    </location>
</feature>
<keyword evidence="3" id="KW-1003">Cell membrane</keyword>
<dbReference type="InterPro" id="IPR036259">
    <property type="entry name" value="MFS_trans_sf"/>
</dbReference>
<proteinExistence type="predicted"/>
<dbReference type="Pfam" id="PF05977">
    <property type="entry name" value="MFS_3"/>
    <property type="match status" value="1"/>
</dbReference>
<evidence type="ECO:0000256" key="7">
    <source>
        <dbReference type="SAM" id="MobiDB-lite"/>
    </source>
</evidence>
<keyword evidence="6 8" id="KW-0472">Membrane</keyword>
<feature type="transmembrane region" description="Helical" evidence="8">
    <location>
        <begin position="157"/>
        <end position="180"/>
    </location>
</feature>
<evidence type="ECO:0000256" key="3">
    <source>
        <dbReference type="ARBA" id="ARBA00022475"/>
    </source>
</evidence>
<organism evidence="10 11">
    <name type="scientific">Brachybacterium huguangmaarense</name>
    <dbReference type="NCBI Taxonomy" id="1652028"/>
    <lineage>
        <taxon>Bacteria</taxon>
        <taxon>Bacillati</taxon>
        <taxon>Actinomycetota</taxon>
        <taxon>Actinomycetes</taxon>
        <taxon>Micrococcales</taxon>
        <taxon>Dermabacteraceae</taxon>
        <taxon>Brachybacterium</taxon>
    </lineage>
</organism>
<evidence type="ECO:0000259" key="9">
    <source>
        <dbReference type="PROSITE" id="PS50850"/>
    </source>
</evidence>
<feature type="transmembrane region" description="Helical" evidence="8">
    <location>
        <begin position="276"/>
        <end position="300"/>
    </location>
</feature>
<feature type="transmembrane region" description="Helical" evidence="8">
    <location>
        <begin position="60"/>
        <end position="83"/>
    </location>
</feature>
<keyword evidence="5 8" id="KW-1133">Transmembrane helix</keyword>
<name>A0ABY6G2E3_9MICO</name>
<feature type="transmembrane region" description="Helical" evidence="8">
    <location>
        <begin position="122"/>
        <end position="145"/>
    </location>
</feature>
<dbReference type="SUPFAM" id="SSF103473">
    <property type="entry name" value="MFS general substrate transporter"/>
    <property type="match status" value="1"/>
</dbReference>
<dbReference type="RefSeq" id="WP_263594582.1">
    <property type="nucleotide sequence ID" value="NZ_CP107020.1"/>
</dbReference>
<feature type="transmembrane region" description="Helical" evidence="8">
    <location>
        <begin position="192"/>
        <end position="219"/>
    </location>
</feature>
<dbReference type="PANTHER" id="PTHR23513">
    <property type="entry name" value="INTEGRAL MEMBRANE EFFLUX PROTEIN-RELATED"/>
    <property type="match status" value="1"/>
</dbReference>
<dbReference type="EMBL" id="CP107020">
    <property type="protein sequence ID" value="UYG17373.1"/>
    <property type="molecule type" value="Genomic_DNA"/>
</dbReference>
<feature type="transmembrane region" description="Helical" evidence="8">
    <location>
        <begin position="376"/>
        <end position="399"/>
    </location>
</feature>
<gene>
    <name evidence="10" type="ORF">BRM3_02770</name>
</gene>
<dbReference type="Gene3D" id="1.20.1250.20">
    <property type="entry name" value="MFS general substrate transporter like domains"/>
    <property type="match status" value="1"/>
</dbReference>
<feature type="transmembrane region" description="Helical" evidence="8">
    <location>
        <begin position="336"/>
        <end position="364"/>
    </location>
</feature>
<dbReference type="PROSITE" id="PS50850">
    <property type="entry name" value="MFS"/>
    <property type="match status" value="1"/>
</dbReference>
<keyword evidence="11" id="KW-1185">Reference proteome</keyword>
<dbReference type="PANTHER" id="PTHR23513:SF9">
    <property type="entry name" value="ENTEROBACTIN EXPORTER ENTS"/>
    <property type="match status" value="1"/>
</dbReference>
<feature type="transmembrane region" description="Helical" evidence="8">
    <location>
        <begin position="306"/>
        <end position="324"/>
    </location>
</feature>
<evidence type="ECO:0000313" key="10">
    <source>
        <dbReference type="EMBL" id="UYG17373.1"/>
    </source>
</evidence>
<feature type="transmembrane region" description="Helical" evidence="8">
    <location>
        <begin position="89"/>
        <end position="110"/>
    </location>
</feature>
<evidence type="ECO:0000313" key="11">
    <source>
        <dbReference type="Proteomes" id="UP001164305"/>
    </source>
</evidence>
<sequence length="479" mass="48484">MSESENEDTGLPADDPSSADGTPPAEHSPAGDAGAAPDAGRRRHFVDLTPLRVSPAFARLWIGAAVSGIGAQLTTVAVGIQIYDITSSTFAVSLVGGIALAPMVVAGLWGGMLADAFDRRRVLIVSSLLGWLSTLSIVALSAVHSHLGTTGGLREVWPFYVATTVNAVAATISGATRTAVFPRILPAQYVPAASALGGISMGIQLTVGPALAGVLAAAIGLPLTFAVDAVLFTAGFLGILGLPALPPLTEVARPGLAALRDGFAFLRTATNIRAGFLVDIIAMSFGRTYVLFPAVGAAVIGGGPTTVGILTASAAIGTFLTGLLSGRVGSVRRYGVAIGGAVIVYGACIGVFGLVLLLAAVGLFGPTGPSWDAVGWPALVLACLALAGTGASDEVSAIFRSSMLLTAAPDEMRGRLQGVFMVVVTGGPRIGDLYAGILATLVAAWFPPLLGGIVIIALVAVILRVLPSFRAYDALHPHP</sequence>
<keyword evidence="2" id="KW-0813">Transport</keyword>
<accession>A0ABY6G2E3</accession>
<evidence type="ECO:0000256" key="2">
    <source>
        <dbReference type="ARBA" id="ARBA00022448"/>
    </source>
</evidence>
<evidence type="ECO:0000256" key="6">
    <source>
        <dbReference type="ARBA" id="ARBA00023136"/>
    </source>
</evidence>
<dbReference type="CDD" id="cd06173">
    <property type="entry name" value="MFS_MefA_like"/>
    <property type="match status" value="1"/>
</dbReference>